<feature type="region of interest" description="Disordered" evidence="1">
    <location>
        <begin position="1"/>
        <end position="26"/>
    </location>
</feature>
<reference evidence="2 3" key="1">
    <citation type="submission" date="2017-06" db="EMBL/GenBank/DDBJ databases">
        <title>Novel microbial phyla capable of carbon fixation and sulfur reduction in deep-sea sediments.</title>
        <authorList>
            <person name="Huang J."/>
            <person name="Baker B."/>
            <person name="Wang Y."/>
        </authorList>
    </citation>
    <scope>NUCLEOTIDE SEQUENCE [LARGE SCALE GENOMIC DNA]</scope>
    <source>
        <strain evidence="2">B3_TA06</strain>
    </source>
</reference>
<evidence type="ECO:0000313" key="2">
    <source>
        <dbReference type="EMBL" id="TKJ43717.1"/>
    </source>
</evidence>
<accession>A0A532V9Q3</accession>
<dbReference type="EMBL" id="NJBO01000003">
    <property type="protein sequence ID" value="TKJ43717.1"/>
    <property type="molecule type" value="Genomic_DNA"/>
</dbReference>
<sequence length="81" mass="9140">MTESSGETKEQPKIGMGEQEREKASDIKTGKELVAEFFKELDILRIDADVMGLLRSLFYSSRFTKEEILNGLKELREAGNG</sequence>
<proteinExistence type="predicted"/>
<dbReference type="Proteomes" id="UP000317778">
    <property type="component" value="Unassembled WGS sequence"/>
</dbReference>
<protein>
    <submittedName>
        <fullName evidence="2">Uncharacterized protein</fullName>
    </submittedName>
</protein>
<organism evidence="2 3">
    <name type="scientific">candidate division TA06 bacterium B3_TA06</name>
    <dbReference type="NCBI Taxonomy" id="2012487"/>
    <lineage>
        <taxon>Bacteria</taxon>
        <taxon>Bacteria division TA06</taxon>
    </lineage>
</organism>
<evidence type="ECO:0000256" key="1">
    <source>
        <dbReference type="SAM" id="MobiDB-lite"/>
    </source>
</evidence>
<evidence type="ECO:0000313" key="3">
    <source>
        <dbReference type="Proteomes" id="UP000317778"/>
    </source>
</evidence>
<name>A0A532V9Q3_UNCT6</name>
<comment type="caution">
    <text evidence="2">The sequence shown here is derived from an EMBL/GenBank/DDBJ whole genome shotgun (WGS) entry which is preliminary data.</text>
</comment>
<gene>
    <name evidence="2" type="ORF">CEE36_03255</name>
</gene>
<dbReference type="AlphaFoldDB" id="A0A532V9Q3"/>